<keyword evidence="2" id="KW-1185">Reference proteome</keyword>
<dbReference type="RefSeq" id="WP_091062826.1">
    <property type="nucleotide sequence ID" value="NZ_FNCF01000003.1"/>
</dbReference>
<evidence type="ECO:0008006" key="3">
    <source>
        <dbReference type="Google" id="ProtNLM"/>
    </source>
</evidence>
<dbReference type="Proteomes" id="UP000198863">
    <property type="component" value="Unassembled WGS sequence"/>
</dbReference>
<dbReference type="EMBL" id="FNCF01000003">
    <property type="protein sequence ID" value="SDG34988.1"/>
    <property type="molecule type" value="Genomic_DNA"/>
</dbReference>
<protein>
    <recommendedName>
        <fullName evidence="3">Tetratricopeptide repeat-containing protein</fullName>
    </recommendedName>
</protein>
<dbReference type="SUPFAM" id="SSF48452">
    <property type="entry name" value="TPR-like"/>
    <property type="match status" value="1"/>
</dbReference>
<organism evidence="1 2">
    <name type="scientific">Klenkia brasiliensis</name>
    <dbReference type="NCBI Taxonomy" id="333142"/>
    <lineage>
        <taxon>Bacteria</taxon>
        <taxon>Bacillati</taxon>
        <taxon>Actinomycetota</taxon>
        <taxon>Actinomycetes</taxon>
        <taxon>Geodermatophilales</taxon>
        <taxon>Geodermatophilaceae</taxon>
        <taxon>Klenkia</taxon>
    </lineage>
</organism>
<accession>A0A1G7TI54</accession>
<dbReference type="Gene3D" id="1.25.40.10">
    <property type="entry name" value="Tetratricopeptide repeat domain"/>
    <property type="match status" value="1"/>
</dbReference>
<evidence type="ECO:0000313" key="2">
    <source>
        <dbReference type="Proteomes" id="UP000198863"/>
    </source>
</evidence>
<proteinExistence type="predicted"/>
<evidence type="ECO:0000313" key="1">
    <source>
        <dbReference type="EMBL" id="SDG34988.1"/>
    </source>
</evidence>
<name>A0A1G7TI54_9ACTN</name>
<dbReference type="InterPro" id="IPR011990">
    <property type="entry name" value="TPR-like_helical_dom_sf"/>
</dbReference>
<dbReference type="AlphaFoldDB" id="A0A1G7TI54"/>
<sequence>MRDPLTYDDLLELAAHRDQAGHREAADTVLEWATEVHPDDEPTTAELLAEAGWQFDLAGDTDAALEVLRRSQLAGPTTPDVRCSIVAVLLAADRVQEARDEADDIRRSRPAVVDCDAMAQVWETAGDLDQALRWSSIGLNRIDLDADDEIDVEASTQLLQTRARIRAALGLPPE</sequence>
<dbReference type="OrthoDB" id="3211351at2"/>
<gene>
    <name evidence="1" type="ORF">SAMN05660324_2489</name>
</gene>
<reference evidence="2" key="1">
    <citation type="submission" date="2016-10" db="EMBL/GenBank/DDBJ databases">
        <authorList>
            <person name="Varghese N."/>
            <person name="Submissions S."/>
        </authorList>
    </citation>
    <scope>NUCLEOTIDE SEQUENCE [LARGE SCALE GENOMIC DNA]</scope>
    <source>
        <strain evidence="2">DSM 44526</strain>
    </source>
</reference>